<keyword evidence="5 11" id="KW-0808">Transferase</keyword>
<dbReference type="GO" id="GO:0008652">
    <property type="term" value="P:amino acid biosynthetic process"/>
    <property type="evidence" value="ECO:0007669"/>
    <property type="project" value="UniProtKB-KW"/>
</dbReference>
<dbReference type="GO" id="GO:0009423">
    <property type="term" value="P:chorismate biosynthetic process"/>
    <property type="evidence" value="ECO:0007669"/>
    <property type="project" value="UniProtKB-UniRule"/>
</dbReference>
<evidence type="ECO:0000256" key="11">
    <source>
        <dbReference type="HAMAP-Rule" id="MF_00109"/>
    </source>
</evidence>
<dbReference type="GO" id="GO:0000287">
    <property type="term" value="F:magnesium ion binding"/>
    <property type="evidence" value="ECO:0007669"/>
    <property type="project" value="UniProtKB-UniRule"/>
</dbReference>
<protein>
    <recommendedName>
        <fullName evidence="3 11">Shikimate kinase</fullName>
        <shortName evidence="11">SK</shortName>
        <ecNumber evidence="3 11">2.7.1.71</ecNumber>
    </recommendedName>
</protein>
<dbReference type="UniPathway" id="UPA00053">
    <property type="reaction ID" value="UER00088"/>
</dbReference>
<comment type="catalytic activity">
    <reaction evidence="10 11">
        <text>shikimate + ATP = 3-phosphoshikimate + ADP + H(+)</text>
        <dbReference type="Rhea" id="RHEA:13121"/>
        <dbReference type="ChEBI" id="CHEBI:15378"/>
        <dbReference type="ChEBI" id="CHEBI:30616"/>
        <dbReference type="ChEBI" id="CHEBI:36208"/>
        <dbReference type="ChEBI" id="CHEBI:145989"/>
        <dbReference type="ChEBI" id="CHEBI:456216"/>
        <dbReference type="EC" id="2.7.1.71"/>
    </reaction>
</comment>
<keyword evidence="7 11" id="KW-0418">Kinase</keyword>
<evidence type="ECO:0000256" key="2">
    <source>
        <dbReference type="ARBA" id="ARBA00006997"/>
    </source>
</evidence>
<feature type="binding site" evidence="11">
    <location>
        <begin position="14"/>
        <end position="19"/>
    </location>
    <ligand>
        <name>ATP</name>
        <dbReference type="ChEBI" id="CHEBI:30616"/>
    </ligand>
</feature>
<evidence type="ECO:0000256" key="9">
    <source>
        <dbReference type="ARBA" id="ARBA00023141"/>
    </source>
</evidence>
<dbReference type="GO" id="GO:0005829">
    <property type="term" value="C:cytosol"/>
    <property type="evidence" value="ECO:0007669"/>
    <property type="project" value="TreeGrafter"/>
</dbReference>
<dbReference type="PROSITE" id="PS01128">
    <property type="entry name" value="SHIKIMATE_KINASE"/>
    <property type="match status" value="1"/>
</dbReference>
<comment type="subunit">
    <text evidence="11">Monomer.</text>
</comment>
<reference evidence="12 13" key="1">
    <citation type="submission" date="2018-04" db="EMBL/GenBank/DDBJ databases">
        <title>Novel species isolated from glacier.</title>
        <authorList>
            <person name="Liu Q."/>
            <person name="Xin Y.-H."/>
        </authorList>
    </citation>
    <scope>NUCLEOTIDE SEQUENCE [LARGE SCALE GENOMIC DNA]</scope>
    <source>
        <strain evidence="12 13">GT1R17</strain>
    </source>
</reference>
<feature type="binding site" evidence="11">
    <location>
        <position position="157"/>
    </location>
    <ligand>
        <name>ATP</name>
        <dbReference type="ChEBI" id="CHEBI:30616"/>
    </ligand>
</feature>
<evidence type="ECO:0000256" key="10">
    <source>
        <dbReference type="ARBA" id="ARBA00048567"/>
    </source>
</evidence>
<keyword evidence="11" id="KW-0479">Metal-binding</keyword>
<dbReference type="PANTHER" id="PTHR21087:SF16">
    <property type="entry name" value="SHIKIMATE KINASE 1, CHLOROPLASTIC"/>
    <property type="match status" value="1"/>
</dbReference>
<dbReference type="HAMAP" id="MF_00109">
    <property type="entry name" value="Shikimate_kinase"/>
    <property type="match status" value="1"/>
</dbReference>
<dbReference type="GO" id="GO:0009073">
    <property type="term" value="P:aromatic amino acid family biosynthetic process"/>
    <property type="evidence" value="ECO:0007669"/>
    <property type="project" value="UniProtKB-KW"/>
</dbReference>
<evidence type="ECO:0000313" key="13">
    <source>
        <dbReference type="Proteomes" id="UP000244248"/>
    </source>
</evidence>
<name>A0A2T5MFB9_9GAMM</name>
<dbReference type="GO" id="GO:0005524">
    <property type="term" value="F:ATP binding"/>
    <property type="evidence" value="ECO:0007669"/>
    <property type="project" value="UniProtKB-UniRule"/>
</dbReference>
<dbReference type="CDD" id="cd00464">
    <property type="entry name" value="SK"/>
    <property type="match status" value="1"/>
</dbReference>
<dbReference type="EMBL" id="QANS01000003">
    <property type="protein sequence ID" value="PTU31272.1"/>
    <property type="molecule type" value="Genomic_DNA"/>
</dbReference>
<comment type="caution">
    <text evidence="12">The sequence shown here is derived from an EMBL/GenBank/DDBJ whole genome shotgun (WGS) entry which is preliminary data.</text>
</comment>
<keyword evidence="6 11" id="KW-0547">Nucleotide-binding</keyword>
<keyword evidence="4 11" id="KW-0028">Amino-acid biosynthesis</keyword>
<feature type="binding site" evidence="11">
    <location>
        <position position="140"/>
    </location>
    <ligand>
        <name>substrate</name>
    </ligand>
</feature>
<dbReference type="RefSeq" id="WP_107939814.1">
    <property type="nucleotide sequence ID" value="NZ_QANS01000003.1"/>
</dbReference>
<dbReference type="NCBIfam" id="NF003456">
    <property type="entry name" value="PRK05057.1"/>
    <property type="match status" value="1"/>
</dbReference>
<keyword evidence="13" id="KW-1185">Reference proteome</keyword>
<evidence type="ECO:0000256" key="7">
    <source>
        <dbReference type="ARBA" id="ARBA00022777"/>
    </source>
</evidence>
<dbReference type="InterPro" id="IPR027417">
    <property type="entry name" value="P-loop_NTPase"/>
</dbReference>
<evidence type="ECO:0000313" key="12">
    <source>
        <dbReference type="EMBL" id="PTU31272.1"/>
    </source>
</evidence>
<feature type="binding site" evidence="11">
    <location>
        <position position="18"/>
    </location>
    <ligand>
        <name>Mg(2+)</name>
        <dbReference type="ChEBI" id="CHEBI:18420"/>
    </ligand>
</feature>
<feature type="binding site" evidence="11">
    <location>
        <position position="82"/>
    </location>
    <ligand>
        <name>substrate</name>
    </ligand>
</feature>
<evidence type="ECO:0000256" key="6">
    <source>
        <dbReference type="ARBA" id="ARBA00022741"/>
    </source>
</evidence>
<dbReference type="SUPFAM" id="SSF52540">
    <property type="entry name" value="P-loop containing nucleoside triphosphate hydrolases"/>
    <property type="match status" value="1"/>
</dbReference>
<accession>A0A2T5MFB9</accession>
<keyword evidence="8 11" id="KW-0067">ATP-binding</keyword>
<dbReference type="InterPro" id="IPR023000">
    <property type="entry name" value="Shikimate_kinase_CS"/>
</dbReference>
<gene>
    <name evidence="11" type="primary">aroK</name>
    <name evidence="12" type="ORF">CJD38_07930</name>
</gene>
<proteinExistence type="inferred from homology"/>
<evidence type="ECO:0000256" key="4">
    <source>
        <dbReference type="ARBA" id="ARBA00022605"/>
    </source>
</evidence>
<comment type="function">
    <text evidence="11">Catalyzes the specific phosphorylation of the 3-hydroxyl group of shikimic acid using ATP as a cosubstrate.</text>
</comment>
<dbReference type="Gene3D" id="3.40.50.300">
    <property type="entry name" value="P-loop containing nucleotide triphosphate hydrolases"/>
    <property type="match status" value="1"/>
</dbReference>
<dbReference type="Pfam" id="PF01202">
    <property type="entry name" value="SKI"/>
    <property type="match status" value="1"/>
</dbReference>
<keyword evidence="11" id="KW-0460">Magnesium</keyword>
<dbReference type="PANTHER" id="PTHR21087">
    <property type="entry name" value="SHIKIMATE KINASE"/>
    <property type="match status" value="1"/>
</dbReference>
<comment type="pathway">
    <text evidence="1 11">Metabolic intermediate biosynthesis; chorismate biosynthesis; chorismate from D-erythrose 4-phosphate and phosphoenolpyruvate: step 5/7.</text>
</comment>
<keyword evidence="9 11" id="KW-0057">Aromatic amino acid biosynthesis</keyword>
<dbReference type="GO" id="GO:0004765">
    <property type="term" value="F:shikimate kinase activity"/>
    <property type="evidence" value="ECO:0007669"/>
    <property type="project" value="UniProtKB-UniRule"/>
</dbReference>
<evidence type="ECO:0000256" key="8">
    <source>
        <dbReference type="ARBA" id="ARBA00022840"/>
    </source>
</evidence>
<organism evidence="12 13">
    <name type="scientific">Stenotrophobium rhamnosiphilum</name>
    <dbReference type="NCBI Taxonomy" id="2029166"/>
    <lineage>
        <taxon>Bacteria</taxon>
        <taxon>Pseudomonadati</taxon>
        <taxon>Pseudomonadota</taxon>
        <taxon>Gammaproteobacteria</taxon>
        <taxon>Nevskiales</taxon>
        <taxon>Nevskiaceae</taxon>
        <taxon>Stenotrophobium</taxon>
    </lineage>
</organism>
<dbReference type="OrthoDB" id="9800332at2"/>
<keyword evidence="11" id="KW-0963">Cytoplasm</keyword>
<dbReference type="AlphaFoldDB" id="A0A2T5MFB9"/>
<evidence type="ECO:0000256" key="5">
    <source>
        <dbReference type="ARBA" id="ARBA00022679"/>
    </source>
</evidence>
<dbReference type="PRINTS" id="PR01100">
    <property type="entry name" value="SHIKIMTKNASE"/>
</dbReference>
<feature type="binding site" evidence="11">
    <location>
        <position position="36"/>
    </location>
    <ligand>
        <name>substrate</name>
    </ligand>
</feature>
<sequence>MANKSNIFLIGPMGAGKTTVGKRLADTRGMEFVDSDQEIEARTGVDIAYIFEKEGEAGFRKRERGIIAELTGRQNIVLATGGGAVLEAENRQALSARGFVVYLHASVEQQLARTARTENRPLLQNAVDRREVLDQLFAFRDPLYREIADLLLQTDGRNARVLARDIEDHLERPASAI</sequence>
<dbReference type="InterPro" id="IPR031322">
    <property type="entry name" value="Shikimate/glucono_kinase"/>
</dbReference>
<dbReference type="EC" id="2.7.1.71" evidence="3 11"/>
<feature type="binding site" evidence="11">
    <location>
        <position position="120"/>
    </location>
    <ligand>
        <name>ATP</name>
        <dbReference type="ChEBI" id="CHEBI:30616"/>
    </ligand>
</feature>
<feature type="binding site" evidence="11">
    <location>
        <position position="60"/>
    </location>
    <ligand>
        <name>substrate</name>
    </ligand>
</feature>
<comment type="cofactor">
    <cofactor evidence="11">
        <name>Mg(2+)</name>
        <dbReference type="ChEBI" id="CHEBI:18420"/>
    </cofactor>
    <text evidence="11">Binds 1 Mg(2+) ion per subunit.</text>
</comment>
<evidence type="ECO:0000256" key="1">
    <source>
        <dbReference type="ARBA" id="ARBA00004842"/>
    </source>
</evidence>
<comment type="similarity">
    <text evidence="2 11">Belongs to the shikimate kinase family.</text>
</comment>
<evidence type="ECO:0000256" key="3">
    <source>
        <dbReference type="ARBA" id="ARBA00012154"/>
    </source>
</evidence>
<dbReference type="Proteomes" id="UP000244248">
    <property type="component" value="Unassembled WGS sequence"/>
</dbReference>
<comment type="subcellular location">
    <subcellularLocation>
        <location evidence="11">Cytoplasm</location>
    </subcellularLocation>
</comment>
<dbReference type="InterPro" id="IPR000623">
    <property type="entry name" value="Shikimate_kinase/TSH1"/>
</dbReference>